<accession>A0ABR8YQN5</accession>
<keyword evidence="1" id="KW-0175">Coiled coil</keyword>
<evidence type="ECO:0000256" key="1">
    <source>
        <dbReference type="SAM" id="Coils"/>
    </source>
</evidence>
<reference evidence="2 3" key="1">
    <citation type="submission" date="2020-08" db="EMBL/GenBank/DDBJ databases">
        <title>A Genomic Blueprint of the Chicken Gut Microbiome.</title>
        <authorList>
            <person name="Gilroy R."/>
            <person name="Ravi A."/>
            <person name="Getino M."/>
            <person name="Pursley I."/>
            <person name="Horton D.L."/>
            <person name="Alikhan N.-F."/>
            <person name="Baker D."/>
            <person name="Gharbi K."/>
            <person name="Hall N."/>
            <person name="Watson M."/>
            <person name="Adriaenssens E.M."/>
            <person name="Foster-Nyarko E."/>
            <person name="Jarju S."/>
            <person name="Secka A."/>
            <person name="Antonio M."/>
            <person name="Oren A."/>
            <person name="Chaudhuri R."/>
            <person name="La Ragione R.M."/>
            <person name="Hildebrand F."/>
            <person name="Pallen M.J."/>
        </authorList>
    </citation>
    <scope>NUCLEOTIDE SEQUENCE [LARGE SCALE GENOMIC DNA]</scope>
    <source>
        <strain evidence="2 3">N37</strain>
    </source>
</reference>
<dbReference type="EMBL" id="JACSQB010000038">
    <property type="protein sequence ID" value="MBD8046452.1"/>
    <property type="molecule type" value="Genomic_DNA"/>
</dbReference>
<gene>
    <name evidence="2" type="ORF">H9637_05250</name>
</gene>
<evidence type="ECO:0008006" key="4">
    <source>
        <dbReference type="Google" id="ProtNLM"/>
    </source>
</evidence>
<organism evidence="2 3">
    <name type="scientific">Clostridium faecium</name>
    <dbReference type="NCBI Taxonomy" id="2762223"/>
    <lineage>
        <taxon>Bacteria</taxon>
        <taxon>Bacillati</taxon>
        <taxon>Bacillota</taxon>
        <taxon>Clostridia</taxon>
        <taxon>Eubacteriales</taxon>
        <taxon>Clostridiaceae</taxon>
        <taxon>Clostridium</taxon>
    </lineage>
</organism>
<proteinExistence type="predicted"/>
<evidence type="ECO:0000313" key="3">
    <source>
        <dbReference type="Proteomes" id="UP000627166"/>
    </source>
</evidence>
<protein>
    <recommendedName>
        <fullName evidence="4">Helix-hairpin-helix domain-containing protein</fullName>
    </recommendedName>
</protein>
<comment type="caution">
    <text evidence="2">The sequence shown here is derived from an EMBL/GenBank/DDBJ whole genome shotgun (WGS) entry which is preliminary data.</text>
</comment>
<name>A0ABR8YQN5_9CLOT</name>
<feature type="coiled-coil region" evidence="1">
    <location>
        <begin position="49"/>
        <end position="76"/>
    </location>
</feature>
<sequence length="163" mass="19071">MLILLLLIGIMLIIFNIKAIKKEEKSFDRAFKNAELSTDEIDVKMGELRKEFSETILELQQEILELKEKYDIKYKEKEYDNIVGKNLEISNVPIIEKIDKEESKINLEEIEKIGEAKEKTLENNIKIQQIKELFEKDLTIDEIVEKSGLGKGEILLIKELYIK</sequence>
<dbReference type="Proteomes" id="UP000627166">
    <property type="component" value="Unassembled WGS sequence"/>
</dbReference>
<evidence type="ECO:0000313" key="2">
    <source>
        <dbReference type="EMBL" id="MBD8046452.1"/>
    </source>
</evidence>
<keyword evidence="3" id="KW-1185">Reference proteome</keyword>